<evidence type="ECO:0000313" key="2">
    <source>
        <dbReference type="EMBL" id="CAD6207638.1"/>
    </source>
</evidence>
<feature type="region of interest" description="Disordered" evidence="1">
    <location>
        <begin position="171"/>
        <end position="200"/>
    </location>
</feature>
<comment type="caution">
    <text evidence="2">The sequence shown here is derived from an EMBL/GenBank/DDBJ whole genome shotgun (WGS) entry which is preliminary data.</text>
</comment>
<dbReference type="AlphaFoldDB" id="A0A811MPH8"/>
<feature type="region of interest" description="Disordered" evidence="1">
    <location>
        <begin position="1"/>
        <end position="118"/>
    </location>
</feature>
<feature type="compositionally biased region" description="Basic residues" evidence="1">
    <location>
        <begin position="66"/>
        <end position="80"/>
    </location>
</feature>
<protein>
    <submittedName>
        <fullName evidence="2">Uncharacterized protein</fullName>
    </submittedName>
</protein>
<keyword evidence="3" id="KW-1185">Reference proteome</keyword>
<feature type="compositionally biased region" description="Basic and acidic residues" evidence="1">
    <location>
        <begin position="46"/>
        <end position="65"/>
    </location>
</feature>
<organism evidence="2 3">
    <name type="scientific">Miscanthus lutarioriparius</name>
    <dbReference type="NCBI Taxonomy" id="422564"/>
    <lineage>
        <taxon>Eukaryota</taxon>
        <taxon>Viridiplantae</taxon>
        <taxon>Streptophyta</taxon>
        <taxon>Embryophyta</taxon>
        <taxon>Tracheophyta</taxon>
        <taxon>Spermatophyta</taxon>
        <taxon>Magnoliopsida</taxon>
        <taxon>Liliopsida</taxon>
        <taxon>Poales</taxon>
        <taxon>Poaceae</taxon>
        <taxon>PACMAD clade</taxon>
        <taxon>Panicoideae</taxon>
        <taxon>Andropogonodae</taxon>
        <taxon>Andropogoneae</taxon>
        <taxon>Saccharinae</taxon>
        <taxon>Miscanthus</taxon>
    </lineage>
</organism>
<feature type="region of interest" description="Disordered" evidence="1">
    <location>
        <begin position="295"/>
        <end position="488"/>
    </location>
</feature>
<feature type="compositionally biased region" description="Basic and acidic residues" evidence="1">
    <location>
        <begin position="81"/>
        <end position="103"/>
    </location>
</feature>
<feature type="compositionally biased region" description="Basic residues" evidence="1">
    <location>
        <begin position="403"/>
        <end position="417"/>
    </location>
</feature>
<feature type="compositionally biased region" description="Pro residues" evidence="1">
    <location>
        <begin position="1"/>
        <end position="11"/>
    </location>
</feature>
<feature type="compositionally biased region" description="Low complexity" evidence="1">
    <location>
        <begin position="20"/>
        <end position="30"/>
    </location>
</feature>
<feature type="compositionally biased region" description="Basic and acidic residues" evidence="1">
    <location>
        <begin position="418"/>
        <end position="439"/>
    </location>
</feature>
<accession>A0A811MPH8</accession>
<feature type="compositionally biased region" description="Basic and acidic residues" evidence="1">
    <location>
        <begin position="372"/>
        <end position="402"/>
    </location>
</feature>
<evidence type="ECO:0000313" key="3">
    <source>
        <dbReference type="Proteomes" id="UP000604825"/>
    </source>
</evidence>
<proteinExistence type="predicted"/>
<feature type="region of interest" description="Disordered" evidence="1">
    <location>
        <begin position="585"/>
        <end position="609"/>
    </location>
</feature>
<dbReference type="PANTHER" id="PTHR34660:SF3">
    <property type="entry name" value="RRM DOMAIN-CONTAINING PROTEIN"/>
    <property type="match status" value="1"/>
</dbReference>
<dbReference type="PANTHER" id="PTHR34660">
    <property type="entry name" value="MYB-LIKE PROTEIN X"/>
    <property type="match status" value="1"/>
</dbReference>
<sequence length="634" mass="71731">MSRCFPFPPPGYEKTARPDAQLASHLQQQQLDKEKQKEKKHKKDKKDKDRKEGKEKKDKDRSKDKHKDKKDRKEKHKDKKKDKSKDKSRESGEGIDRNDEALHGQKVGESSRGSEEIKDLKFREDLVRKVQDEKGAASRPIENYAVSNDRNRKGFSASPAMETERSALNKVHIQPSNASRKNEGLVQQSTNANQQKNGASIRHSEGFTTLLKELPVVFHRHLQRRKNSKLQGLHPVLKPHPEKRGLDSESVTLAYWFKRELRTQIKMLRRKKLAPPLHCLQILLMLCIREMASRGMDRGTPRSSIPSPSITIRRPNGMVRPAENLSVSAKKPDAGGLSPAMGKEKEQGGRLLQANISTDQKLVMSKPPAVEKAADGRAERMEKVRDGAPDVAKKEDKKSDRHEKKKRKEKDKHKEKKKEKEAKKEKGEHNHKEHDKTRENNITLKAPPLAPPVDDGKSVVPDENLKKRKNHETNGYLQNNLDMRPTKLPRPALLSNRVENGTASHVAAPLFSVKPEAINIEKAERLHKEEKVNGNQQAQRAPVDPVAAYENGTTSRKSPHPDCRYLSQIYSIPEAPQMMELSGQEGEDWLFDQGGTQSRKPSSAPEADGVPQVWAQALKIDPADVIALPYVIPF</sequence>
<dbReference type="OrthoDB" id="1913135at2759"/>
<evidence type="ECO:0000256" key="1">
    <source>
        <dbReference type="SAM" id="MobiDB-lite"/>
    </source>
</evidence>
<dbReference type="Proteomes" id="UP000604825">
    <property type="component" value="Unassembled WGS sequence"/>
</dbReference>
<name>A0A811MPH8_9POAL</name>
<reference evidence="2" key="1">
    <citation type="submission" date="2020-10" db="EMBL/GenBank/DDBJ databases">
        <authorList>
            <person name="Han B."/>
            <person name="Lu T."/>
            <person name="Zhao Q."/>
            <person name="Huang X."/>
            <person name="Zhao Y."/>
        </authorList>
    </citation>
    <scope>NUCLEOTIDE SEQUENCE</scope>
</reference>
<feature type="compositionally biased region" description="Polar residues" evidence="1">
    <location>
        <begin position="174"/>
        <end position="198"/>
    </location>
</feature>
<feature type="compositionally biased region" description="Low complexity" evidence="1">
    <location>
        <begin position="301"/>
        <end position="315"/>
    </location>
</feature>
<gene>
    <name evidence="2" type="ORF">NCGR_LOCUS5136</name>
</gene>
<dbReference type="EMBL" id="CAJGYO010000001">
    <property type="protein sequence ID" value="CAD6207638.1"/>
    <property type="molecule type" value="Genomic_DNA"/>
</dbReference>